<evidence type="ECO:0000259" key="8">
    <source>
        <dbReference type="PROSITE" id="PS50011"/>
    </source>
</evidence>
<feature type="domain" description="Ig-like" evidence="9">
    <location>
        <begin position="5846"/>
        <end position="5934"/>
    </location>
</feature>
<dbReference type="SUPFAM" id="SSF48726">
    <property type="entry name" value="Immunoglobulin"/>
    <property type="match status" value="17"/>
</dbReference>
<feature type="domain" description="Fibronectin type-III" evidence="10">
    <location>
        <begin position="4141"/>
        <end position="4240"/>
    </location>
</feature>
<feature type="domain" description="Fibronectin type-III" evidence="10">
    <location>
        <begin position="736"/>
        <end position="831"/>
    </location>
</feature>
<dbReference type="InterPro" id="IPR003598">
    <property type="entry name" value="Ig_sub2"/>
</dbReference>
<feature type="domain" description="Fibronectin type-III" evidence="10">
    <location>
        <begin position="4039"/>
        <end position="4137"/>
    </location>
</feature>
<feature type="domain" description="Ig-like" evidence="9">
    <location>
        <begin position="1433"/>
        <end position="1523"/>
    </location>
</feature>
<feature type="compositionally biased region" description="Basic and acidic residues" evidence="7">
    <location>
        <begin position="827"/>
        <end position="836"/>
    </location>
</feature>
<feature type="domain" description="Ig-like" evidence="9">
    <location>
        <begin position="5620"/>
        <end position="5708"/>
    </location>
</feature>
<feature type="domain" description="Fibronectin type-III" evidence="10">
    <location>
        <begin position="3498"/>
        <end position="3589"/>
    </location>
</feature>
<comment type="similarity">
    <text evidence="1">Belongs to the protein kinase superfamily. CAMK Ser/Thr protein kinase family.</text>
</comment>
<dbReference type="SUPFAM" id="SSF56112">
    <property type="entry name" value="Protein kinase-like (PK-like)"/>
    <property type="match status" value="1"/>
</dbReference>
<evidence type="ECO:0000256" key="6">
    <source>
        <dbReference type="PROSITE-ProRule" id="PRU10141"/>
    </source>
</evidence>
<feature type="domain" description="Fibronectin type-III" evidence="10">
    <location>
        <begin position="1623"/>
        <end position="1718"/>
    </location>
</feature>
<feature type="domain" description="Ig-like" evidence="9">
    <location>
        <begin position="5074"/>
        <end position="5166"/>
    </location>
</feature>
<feature type="domain" description="Ig-like" evidence="9">
    <location>
        <begin position="1031"/>
        <end position="1124"/>
    </location>
</feature>
<evidence type="ECO:0000259" key="9">
    <source>
        <dbReference type="PROSITE" id="PS50835"/>
    </source>
</evidence>
<feature type="domain" description="Fibronectin type-III" evidence="10">
    <location>
        <begin position="1725"/>
        <end position="1822"/>
    </location>
</feature>
<evidence type="ECO:0000256" key="1">
    <source>
        <dbReference type="ARBA" id="ARBA00006692"/>
    </source>
</evidence>
<feature type="non-terminal residue" evidence="11">
    <location>
        <position position="6030"/>
    </location>
</feature>
<dbReference type="PANTHER" id="PTHR13817">
    <property type="entry name" value="TITIN"/>
    <property type="match status" value="1"/>
</dbReference>
<feature type="domain" description="Fibronectin type-III" evidence="10">
    <location>
        <begin position="637"/>
        <end position="730"/>
    </location>
</feature>
<dbReference type="Pfam" id="PF00069">
    <property type="entry name" value="Pkinase"/>
    <property type="match status" value="1"/>
</dbReference>
<feature type="domain" description="Ig-like" evidence="9">
    <location>
        <begin position="449"/>
        <end position="534"/>
    </location>
</feature>
<protein>
    <submittedName>
        <fullName evidence="11">UNC22-like protein</fullName>
    </submittedName>
</protein>
<feature type="domain" description="Ig-like" evidence="9">
    <location>
        <begin position="4981"/>
        <end position="5071"/>
    </location>
</feature>
<feature type="domain" description="Fibronectin type-III" evidence="10">
    <location>
        <begin position="2002"/>
        <end position="2098"/>
    </location>
</feature>
<feature type="domain" description="Fibronectin type-III" evidence="10">
    <location>
        <begin position="1901"/>
        <end position="1996"/>
    </location>
</feature>
<gene>
    <name evidence="11" type="ORF">MAR_036051</name>
</gene>
<feature type="domain" description="Ig-like" evidence="9">
    <location>
        <begin position="91"/>
        <end position="176"/>
    </location>
</feature>
<feature type="domain" description="Ig-like" evidence="9">
    <location>
        <begin position="936"/>
        <end position="1026"/>
    </location>
</feature>
<feature type="domain" description="Protein kinase" evidence="8">
    <location>
        <begin position="5299"/>
        <end position="5553"/>
    </location>
</feature>
<feature type="domain" description="Fibronectin type-III" evidence="10">
    <location>
        <begin position="2408"/>
        <end position="2502"/>
    </location>
</feature>
<dbReference type="CDD" id="cd00096">
    <property type="entry name" value="Ig"/>
    <property type="match status" value="2"/>
</dbReference>
<dbReference type="InterPro" id="IPR036179">
    <property type="entry name" value="Ig-like_dom_sf"/>
</dbReference>
<feature type="domain" description="Fibronectin type-III" evidence="10">
    <location>
        <begin position="4351"/>
        <end position="4446"/>
    </location>
</feature>
<accession>A0ABY7EP08</accession>
<feature type="region of interest" description="Disordered" evidence="7">
    <location>
        <begin position="1808"/>
        <end position="1839"/>
    </location>
</feature>
<dbReference type="InterPro" id="IPR011009">
    <property type="entry name" value="Kinase-like_dom_sf"/>
</dbReference>
<name>A0ABY7EP08_MYAAR</name>
<feature type="domain" description="Fibronectin type-III" evidence="10">
    <location>
        <begin position="3941"/>
        <end position="4036"/>
    </location>
</feature>
<sequence>KAPEFTKPLGDQEVDEKGTLTLTCDLNKPDIPVKWLRDGKDLDADERVAVSMDTYTHQLVVTDISLTDAGKYSCVCGDVSTECTIKVKELPAEFIKPLKDTKANDKDKTASLTCELNKPNKPVKWLKDGKPVRANKNLKVVMDAYTHQLVFSDITLKDAGKYKCVCGDVSTSATFTVGEELIKFTKPLKDTEVTEKDEVTLTCEVNKLGKKPTWYLDDEVITPGDRVKVTSKGLVHKLTIEKSKLHDEGKYTVAFGDAKCSANLTVKELPVEFVAPLKDVAVAQKKSAILECEVNKPDATATWSKNSEPITVSDGYDIRHDKTHHSLHLDRVAPDDGAEYTITIDNNKSSTAKLTVKGEPVEFTVPLEDKQTTEGEDVTLECTVSQPELTAEWSKDGSPVEVSERIKPKSVDTTHSLTIENVTAEDSADYEVTVGDASSKITLTVDEAPLEFLRKLSDVEVGELPGKATLECELNKPDVLVQWYRDNKALSPSNKYKMVDDGAVHRLEISDMDGEDEGPYSVVAKGQKSEANVFVEVPPVLFLDKKFDETVTLKRGQSTAFEIPFKGSPQPTVSWTYNDGELPDKKRMEVQTIHNMTTCRLGKVVRSDAGQYTLTLENNVGKATLNITLNVLDKPSAPENLSVSDVMSVSCIFHWEKPKDDGGCEIKHYVVEKREANRRSWNKVDTTVTLEMTIPKLVKNTQYLFRVAAENEVGVGEFAELPEPVTAKESFVVPDAPEAPKVTEIFKDKATVTWQPPSKDGGSPITGYLVERNSDVSSRWISITKKPVTETTLCDKELAEGTKYQYRVIAQNKAGPSKPSQPSQPAKAKDPYDKPAKSGVPEIMGTDKSSVALKWSPPTTDGGAPVGFIVEYRRRNSSTWHRANSEPVEETTFSVTGLQEGEEYEFRITSENKAGKGPVSEVSKAVKVEVPLDGVPPMILEPLNDVTVISPNDAILECDIDVGEPESEVKWFKGSKEVRKSSKYEMSYEDEVASLVIHKTELDDAGMYAVQAANPMGSVKSEGNLAVHTHPKLDYDNRLKGIQNIKAGTTLTLPVNTSGIPNPNITWLLDEEPIERSARITVETADGVTTLTVKNATVDDTGLYTVEAENVVGKAVADFDVNVKDKPSQPSNLAVPKVMKDSVVLSWQPPSSTGGSDISAYIIEKRDAKRNTWTQVDKVPGNTLTCDVQKLLEGNEYFFRVSAENDIGRGDNAELEAPIKAKCPYDVPDSPTHLQATEVTKSSVTLTWEVPQKDGGSPITGYVLERCQLPGNRWVKVSKKPVPDTMYTVPDLVENIQYQFRVAAVNDIGTGKPSEPTSPILAKLPFDKPSAPGVPNITEVTNNTATLEWAQPSKDGGSPVTNYTIEYKPSTGHKWLPANRGDQVPATTFTITDLVEGEVYQFRVTAENKAGVGKPSDVSEKVTIKAPVVGEAPSVLEGLPDVSVVLGETAYLECKISGEPTPTIAWFKDKREITDNKKYQIEYTDMVASIKIKECTEKDAASITCEASNELGSVKTTGQLEVQDKPKLEYDNKYLQVTLNVGANLKIPVHVSGLPKPSVTWSKDEKPVRSHGNLTVDVSDRAATLTLKKVTREDDAVYTIHAQNEAGQVSAEFDVEVIDVPDKPASLDVDEVSRDSVSLSWQPSPDDGGSNILSYILERREQGRSMWMKVVSVNADEMSHTVKDLIEGKEYYFRISAKNEVGISEPREMPKSVTPKSGFDVPGVPDGPLEVSDITADSVRLSWKPPSYNGGSPVTKYLLEKCDMKWMAWGPVAEVDAKTLSHVVGKLIEDQPYLFRVSAINAEGQGKPLQTELEVKPKTPAGAPGKPSGKLTLTKPTKDSVTLTWTPPKKDGGAPIKGYKIEVSNDGKTWTDLDTTNKLTTQYTAKKLETGKDYFFQVPDKPDSVEILDLQKTSAKLQWTPPTNDGGSPITGYLIEKRDMKRPTWTSAGKAPKDATEFTADKLLEGGEYLFRVIAQNKKGPSAPCETKAPVIMKSPFNVPEKPEGPLLVENITRDSVDLSWQPPRSDGGSTIKNYLIEYKPLDRPNWIKAGTTAGLVTDFTVPNLIEETDYMFRISAVNEEGTSKPLETEKPVKAQKDITVPSAPQDLSVIKMDKSSVTLEWKAPENDGGSKRTAFIVSKLDAKSDEWVKVATLKPQEMVYKVKDLPEKKFYFSVAAENAAGVGPAAETDKSVKPEYPRGPPSTPVGPLMASDIDGTHLILSWQPPEHDGGSPLTGYFIEKREGTKQFWGKVAKIPADAEMYRVTDLTEGTTYLFRVSAENPEGTSKPLEMKDTITLKSTCKVPEKPVGPIQVSNLTEDSVTLTWKPPSNDGGSPVTGYNVEFRDINSISWQRAGSVDADTTVWTQSKLLEGSEYVFKVTAVNKKGESAALETETAIKPQKSLDVPSKPTDVKVKDIRNDSATLTWRKPKENGGSKVTGFRVLMKEDDGDWKEVAKLKSIDDEYKVKDLKPGKKYSFAVTAENKVGQSESTELDKPIEVKKKVTKPAPPEGPIVFSDIKKTSVVITWKPSPEDGGAKITGYYVEIREAPKSTWSRCTSTTADITSYCVQRLKERQEYFFRVFAENKVGRSDALVSEGVVVKSQFEVPDAPVGPVEISDLTKDSVTLTWKPPSKDGGSEITGYIVEQRDAKRTSWVKSGTTTPNKTTLTASRLLEDNEYVFRIMAENAEGQSAPLESGTVKPTKSKCKYGATPDAPTALNVKDKKENKLTLTWKPPKNDGGAKIESYIVRMKEGDNEWSDVTKVKAFDTEYRVDSLTPETLYSFAVLAENSVGQGPAVETSAPVVLKRKPVKPSPAKGPIEFSHIQKTSVTVAWQPPENDGGAPIKEYLLEVREKSRTAWTKVTSLKAGITSYCVQNLKECQEFVFRVFAENEVGQSDALVSESVTLTSPHDVPSKPVGPLSVSDVTENSATLSWQPPAYDGGSDVTGYLLEMKQPLDRTWKKLADLPADVNQYKAGNLLVGNEYQFQVIAVNVEGKSQPLQTDTNWTAPTKDGGSKVTGYHIYKATTPGDWEEVGKVTRIADTFSVPNLKEGESYYFAVAAENGAGIGPKMELVSPVKAQKPKEKPSVPQGPFEINDIKGESLMLSWKPSKQDGGSPITGYTVEMRETWKSKYRPCGKTTGPDDLTFRATGLKDGDEYYFRVCAENEAGQSDFLEMNKPVKAETPKTAPSPPEDIKVTDIGKSNAILEWKPPKDDGGSKIRTYHVYISHEGKEDWKEIDTTNAFKLTAEAKNLKWEKDYLLAVTAENDIDESEMAIIPQVIKINKPQDYPSAPVGPIKFTNVNKTSATANWQKSKSTGGSPITHYMVDMREKSVRTWSHVTEVRSDVESLSCELTDLVEGQEYYVQVKAVNSVGASKPLESATTVKPKSPFSPPSVPRDLAAAEVTHKSAVLDWKPPAKDGGAPVLYYYLEKREKTYGSWKPEAKVKVPETTYEVEGLKEGVEYYFKVCAENEAGKGPLTDMIGPVKPTKKKSVPDKPVGPIKVKEVDATSVSLEWQPPKDDGGSKIQGYKVSMTTDQNIWTNITIAQKPAHTVKQLTTDQSYYFRIIAFNDVGESKPLDSEQVICQAPKSKPDVPCEPFTSKPVTKDSVELSWQVPESDGGSPITGYVIEKRDKSYTSRWVRVEQTTGSDTTAILKKLVPDSEVVFRVAAVNKLGTSDFLEMKKPITVKSPYDVPSAPVGPLLITDITETSCQLKWKPSEKDGGQPITKYIIESREARRSMWSQSGAVEPDVTKFMPKNLTVGNEYYFRVKAVNVEGESAPLEASETVLPKQKIATDGTKPVILSLLSPEPPSEPQKLNIDKITDKDVNLTWKAPKSDGGSRIKQYKVYKKSEKPGSTWVEADKVDSYRTNATVSGLSLDEKYTFAVMAENEMGLGEMAETDMPIALQKPICMLTENLFLYLLPDNEILTYSFTAPPAAPEGPLEVKDITKNSVTLTWKESPEDGGSPVTNYLLEMKEAWKSTWTYVEKKRAGEPLKHKLGRLTEGSEYFVRVTAENKVGQSEPLESEKFTPRNLYGPPSAPKAPLTVSNITATSCTLTWQAPESDGGKPVKQYIVERRDAKRHTWSPVETVRGKSLTCDATRLLEGVEYDFRVFAENEEGRSPALETTQKTVCRKAAVKPEPVSGKLRTSDLDLDSVTLSWQPPLNDGGSPITKYIIEGRDSTSGTWKPVAEVPKNSDSYRVKDLVEGTEYDFRIMAENAVGRSKPVETEKSVKPMRELVKNLQFDVPSSPTGPLVSSDLTKDSVSLSWQPPKDDGGSPVTGYIIDKIDLDQGGWVRAARIPANVTSHTQQNLTKDHRYNFRVYAENKIGTSEPIELLVPVKPTTTPSAPQNFKATEVTSDSVSLKWSPPETTGGAPIVGYTVERRDMSRPQWTRVTRVKPTDTEFTVPKLLEGKSYNFRVTAENSEGLGEAAMLDQPVVPEQDVSVPGAPELLELTSLEKDSVTLRWKKPRSDGGAPITNYILQKREEFKDDWSKVKQTDNFVFTHQVTDLLPDKKYYFQVSAKNSVGVGEPVELAEPVIPSRPAGGWGRYSRKLTAQMYKKFKKLLFFQDVQSNITLCSIIVMSLILLQKHNMFIFHSIDKPSKPVGPLEVSDITEDRVRLSWQPPESDGGSRLTSYLIEKSEARRPRWLRVARVGSEELTAEIDNLVENTDYYFRVIAENKMGLSSPLETQKPVKPVSPYSVPSAPVGPIKISNVTRDSASLQWEPPTSDGGSPITGYLVEKREGTRRMYTHVGKTDGERTRITVSGLREDTEYHFKVFAENKIGTSPGLETTEAVIPKRKYEVPQPPEALRSSDVTKNSLQLSWEPPFGDNTITNYIIEKKKEHSDEWTRVSKVPGKTRSYNITGLPVDKPGAPLKAPEVLEVGPRFCELTWEPPATDGGSPITGYHLERPDLSGTRWMPVTKKPVKDTKMKLTDLLEDIPYSFRVRAENKEGVGEPSPASEQVFCSSRIATAPPKFVKELTDLTVREGTETKFTCEITGMPRPEVTWYKNYREIFTGRRYEVRSEGTVHTLVIKTTEEADMGGIECSARNKFGSASSRAQLDVESPPKIHDVPDRYMEGLKFCRGDTIHARIMFTGRPTPTPTWTRDNKTIKASKRLEIKTTTRHSIITITDADRSDSGMYKLTVENKLGTDTVEFQITIIDRPSAPQGPTRIENTTKHSVDLTWREPEDNGGSDVTGYIVEKMDLTTNVWRRAVTSTTTSTTVSCLEEFKEYRFRVLAENIVGISEAGPESETTITREQMPNIDYDDLFDSGFRGDQVDIGKMRGDVLGKYIICEELGRGAFGVVHRAIERATNKNWAAKFIHCKPTQKEHVRHEIDIMNNLHHPRLMQLHEAFDQAGEMVMILELLSGGELFDRLVQQEYDFTEQDCISYMRQICQGVRHMHQQDIVHLDLKPENVMCVTKDSTDVKIIDFGLAQHLQEGKQVKVLFGTAEFCAPEIINYEPVSFSADMWSLGVVSYVLLSGYSPFAGDNDHETFNFINKVDYDFDDEVWENVSQDAKDFIKNLLNKDKSQRMTIDQALDHPWLNGSARLTGRPLSRQHHKEYRLKHRHREDDFDILPIGRLARDSAIFRKEGDVGIIPKNIIMELPDHAPVLVEGLVDLHGYEGSRIEMSCKITGKPEANFVWTKDGEELKDSAKYTIKYSENIASLFINGLEPEDAGRITCKASNEFGSVKTSANLTIEEIRHRRKRREDEEKLKFKKPTKHDYDLGMEDHNIPPRFLLTLVDQSRKIGESLELSVTVTCRPEPDVTWFCNGVKVESSDNVSFEHSTGVYRVIIKNVEKEHAGQWRCVANNDYGQASCYCDLKVIESVSDKYKAPKFTQKLEDITVFEGTELRLECKVKAEPRPDIEWYKDRKLIQPGRHYSVSYEENLCILRLREVFTSDQGHYMCKAENKAGSASTEAKVRVQVTQPKEEPITPATALGRDTFAKPTGETPGRSYEKAPDFTAKLQNRSVIEGNKIRLMGSVTGVPNPRVSWYKDGIEIMTGSHYVISVSIPCNGGL</sequence>
<dbReference type="InterPro" id="IPR050964">
    <property type="entry name" value="Striated_Muscle_Regulatory"/>
</dbReference>
<feature type="domain" description="Fibronectin type-III" evidence="10">
    <location>
        <begin position="3596"/>
        <end position="3692"/>
    </location>
</feature>
<dbReference type="PANTHER" id="PTHR13817:SF151">
    <property type="entry name" value="TITIN"/>
    <property type="match status" value="1"/>
</dbReference>
<dbReference type="PRINTS" id="PR00014">
    <property type="entry name" value="FNTYPEIII"/>
</dbReference>
<feature type="domain" description="Fibronectin type-III" evidence="10">
    <location>
        <begin position="4253"/>
        <end position="4350"/>
    </location>
</feature>
<feature type="domain" description="Fibronectin type-III" evidence="10">
    <location>
        <begin position="5173"/>
        <end position="5267"/>
    </location>
</feature>
<dbReference type="InterPro" id="IPR000719">
    <property type="entry name" value="Prot_kinase_dom"/>
</dbReference>
<feature type="domain" description="Fibronectin type-III" evidence="10">
    <location>
        <begin position="3191"/>
        <end position="3286"/>
    </location>
</feature>
<feature type="domain" description="Fibronectin type-III" evidence="10">
    <location>
        <begin position="2610"/>
        <end position="2705"/>
    </location>
</feature>
<feature type="domain" description="Fibronectin type-III" evidence="10">
    <location>
        <begin position="2508"/>
        <end position="2603"/>
    </location>
</feature>
<organism evidence="11 12">
    <name type="scientific">Mya arenaria</name>
    <name type="common">Soft-shell clam</name>
    <dbReference type="NCBI Taxonomy" id="6604"/>
    <lineage>
        <taxon>Eukaryota</taxon>
        <taxon>Metazoa</taxon>
        <taxon>Spiralia</taxon>
        <taxon>Lophotrochozoa</taxon>
        <taxon>Mollusca</taxon>
        <taxon>Bivalvia</taxon>
        <taxon>Autobranchia</taxon>
        <taxon>Heteroconchia</taxon>
        <taxon>Euheterodonta</taxon>
        <taxon>Imparidentia</taxon>
        <taxon>Neoheterodontei</taxon>
        <taxon>Myida</taxon>
        <taxon>Myoidea</taxon>
        <taxon>Myidae</taxon>
        <taxon>Mya</taxon>
    </lineage>
</organism>
<feature type="domain" description="Fibronectin type-III" evidence="10">
    <location>
        <begin position="837"/>
        <end position="931"/>
    </location>
</feature>
<feature type="compositionally biased region" description="Basic and acidic residues" evidence="7">
    <location>
        <begin position="2188"/>
        <end position="2197"/>
    </location>
</feature>
<evidence type="ECO:0000256" key="3">
    <source>
        <dbReference type="ARBA" id="ARBA00022741"/>
    </source>
</evidence>
<feature type="domain" description="Fibronectin type-III" evidence="10">
    <location>
        <begin position="1230"/>
        <end position="1325"/>
    </location>
</feature>
<keyword evidence="5" id="KW-0393">Immunoglobulin domain</keyword>
<feature type="compositionally biased region" description="Low complexity" evidence="7">
    <location>
        <begin position="1818"/>
        <end position="1830"/>
    </location>
</feature>
<dbReference type="SMART" id="SM00408">
    <property type="entry name" value="IGc2"/>
    <property type="match status" value="16"/>
</dbReference>
<dbReference type="PROSITE" id="PS50853">
    <property type="entry name" value="FN3"/>
    <property type="match status" value="38"/>
</dbReference>
<feature type="region of interest" description="Disordered" evidence="7">
    <location>
        <begin position="4023"/>
        <end position="4044"/>
    </location>
</feature>
<evidence type="ECO:0000313" key="12">
    <source>
        <dbReference type="Proteomes" id="UP001164746"/>
    </source>
</evidence>
<dbReference type="SUPFAM" id="SSF49265">
    <property type="entry name" value="Fibronectin type III"/>
    <property type="match status" value="22"/>
</dbReference>
<dbReference type="Gene3D" id="1.10.510.10">
    <property type="entry name" value="Transferase(Phosphotransferase) domain 1"/>
    <property type="match status" value="1"/>
</dbReference>
<dbReference type="InterPro" id="IPR007110">
    <property type="entry name" value="Ig-like_dom"/>
</dbReference>
<dbReference type="InterPro" id="IPR003599">
    <property type="entry name" value="Ig_sub"/>
</dbReference>
<feature type="region of interest" description="Disordered" evidence="7">
    <location>
        <begin position="3480"/>
        <end position="3500"/>
    </location>
</feature>
<keyword evidence="4 6" id="KW-0067">ATP-binding</keyword>
<proteinExistence type="inferred from homology"/>
<dbReference type="Pfam" id="PF07679">
    <property type="entry name" value="I-set"/>
    <property type="match status" value="17"/>
</dbReference>
<feature type="domain" description="Fibronectin type-III" evidence="10">
    <location>
        <begin position="3699"/>
        <end position="3794"/>
    </location>
</feature>
<dbReference type="SMART" id="SM00409">
    <property type="entry name" value="IG"/>
    <property type="match status" value="16"/>
</dbReference>
<feature type="domain" description="Ig-like" evidence="9">
    <location>
        <begin position="3"/>
        <end position="86"/>
    </location>
</feature>
<feature type="domain" description="Fibronectin type-III" evidence="10">
    <location>
        <begin position="3293"/>
        <end position="3390"/>
    </location>
</feature>
<feature type="domain" description="Fibronectin type-III" evidence="10">
    <location>
        <begin position="2104"/>
        <end position="2198"/>
    </location>
</feature>
<dbReference type="PROSITE" id="PS50011">
    <property type="entry name" value="PROTEIN_KINASE_DOM"/>
    <property type="match status" value="1"/>
</dbReference>
<dbReference type="InterPro" id="IPR013098">
    <property type="entry name" value="Ig_I-set"/>
</dbReference>
<feature type="domain" description="Ig-like" evidence="9">
    <location>
        <begin position="5746"/>
        <end position="5822"/>
    </location>
</feature>
<feature type="domain" description="Fibronectin type-III" evidence="10">
    <location>
        <begin position="4452"/>
        <end position="4548"/>
    </location>
</feature>
<feature type="domain" description="Fibronectin type-III" evidence="10">
    <location>
        <begin position="4880"/>
        <end position="4981"/>
    </location>
</feature>
<dbReference type="InterPro" id="IPR017441">
    <property type="entry name" value="Protein_kinase_ATP_BS"/>
</dbReference>
<feature type="compositionally biased region" description="Low complexity" evidence="7">
    <location>
        <begin position="813"/>
        <end position="826"/>
    </location>
</feature>
<evidence type="ECO:0000256" key="7">
    <source>
        <dbReference type="SAM" id="MobiDB-lite"/>
    </source>
</evidence>
<evidence type="ECO:0000259" key="10">
    <source>
        <dbReference type="PROSITE" id="PS50853"/>
    </source>
</evidence>
<keyword evidence="3 6" id="KW-0547">Nucleotide-binding</keyword>
<feature type="domain" description="Ig-like" evidence="9">
    <location>
        <begin position="538"/>
        <end position="630"/>
    </location>
</feature>
<feature type="domain" description="Ig-like" evidence="9">
    <location>
        <begin position="360"/>
        <end position="444"/>
    </location>
</feature>
<dbReference type="PROSITE" id="PS00107">
    <property type="entry name" value="PROTEIN_KINASE_ATP"/>
    <property type="match status" value="1"/>
</dbReference>
<feature type="domain" description="Fibronectin type-III" evidence="10">
    <location>
        <begin position="2714"/>
        <end position="2808"/>
    </location>
</feature>
<dbReference type="SMART" id="SM00220">
    <property type="entry name" value="S_TKc"/>
    <property type="match status" value="1"/>
</dbReference>
<dbReference type="CDD" id="cd00063">
    <property type="entry name" value="FN3"/>
    <property type="match status" value="40"/>
</dbReference>
<feature type="domain" description="Ig-like" evidence="9">
    <location>
        <begin position="270"/>
        <end position="355"/>
    </location>
</feature>
<feature type="domain" description="Fibronectin type-III" evidence="10">
    <location>
        <begin position="2815"/>
        <end position="2911"/>
    </location>
</feature>
<feature type="domain" description="Ig-like" evidence="9">
    <location>
        <begin position="5972"/>
        <end position="6009"/>
    </location>
</feature>
<evidence type="ECO:0000256" key="2">
    <source>
        <dbReference type="ARBA" id="ARBA00022737"/>
    </source>
</evidence>
<dbReference type="SMART" id="SM00060">
    <property type="entry name" value="FN3"/>
    <property type="match status" value="40"/>
</dbReference>
<evidence type="ECO:0000256" key="4">
    <source>
        <dbReference type="ARBA" id="ARBA00022840"/>
    </source>
</evidence>
<feature type="domain" description="Fibronectin type-III" evidence="10">
    <location>
        <begin position="4711"/>
        <end position="4805"/>
    </location>
</feature>
<dbReference type="InterPro" id="IPR013783">
    <property type="entry name" value="Ig-like_fold"/>
</dbReference>
<feature type="domain" description="Fibronectin type-III" evidence="10">
    <location>
        <begin position="3088"/>
        <end position="3187"/>
    </location>
</feature>
<evidence type="ECO:0000256" key="5">
    <source>
        <dbReference type="ARBA" id="ARBA00023319"/>
    </source>
</evidence>
<feature type="domain" description="Fibronectin type-III" evidence="10">
    <location>
        <begin position="3812"/>
        <end position="3911"/>
    </location>
</feature>
<feature type="domain" description="Fibronectin type-III" evidence="10">
    <location>
        <begin position="3396"/>
        <end position="3492"/>
    </location>
</feature>
<feature type="domain" description="Fibronectin type-III" evidence="10">
    <location>
        <begin position="2916"/>
        <end position="3010"/>
    </location>
</feature>
<dbReference type="Proteomes" id="UP001164746">
    <property type="component" value="Chromosome 7"/>
</dbReference>
<feature type="region of interest" description="Disordered" evidence="7">
    <location>
        <begin position="2184"/>
        <end position="2204"/>
    </location>
</feature>
<dbReference type="Pfam" id="PF00041">
    <property type="entry name" value="fn3"/>
    <property type="match status" value="40"/>
</dbReference>
<dbReference type="InterPro" id="IPR036116">
    <property type="entry name" value="FN3_sf"/>
</dbReference>
<feature type="domain" description="Fibronectin type-III" evidence="10">
    <location>
        <begin position="1827"/>
        <end position="1898"/>
    </location>
</feature>
<dbReference type="InterPro" id="IPR003961">
    <property type="entry name" value="FN3_dom"/>
</dbReference>
<dbReference type="EMBL" id="CP111018">
    <property type="protein sequence ID" value="WAR10975.1"/>
    <property type="molecule type" value="Genomic_DNA"/>
</dbReference>
<feature type="domain" description="Fibronectin type-III" evidence="10">
    <location>
        <begin position="2307"/>
        <end position="2401"/>
    </location>
</feature>
<dbReference type="PROSITE" id="PS50835">
    <property type="entry name" value="IG_LIKE"/>
    <property type="match status" value="16"/>
</dbReference>
<dbReference type="PROSITE" id="PS00108">
    <property type="entry name" value="PROTEIN_KINASE_ST"/>
    <property type="match status" value="1"/>
</dbReference>
<feature type="domain" description="Fibronectin type-III" evidence="10">
    <location>
        <begin position="1129"/>
        <end position="1224"/>
    </location>
</feature>
<dbReference type="Gene3D" id="3.30.200.20">
    <property type="entry name" value="Phosphorylase Kinase, domain 1"/>
    <property type="match status" value="1"/>
</dbReference>
<feature type="domain" description="Fibronectin type-III" evidence="10">
    <location>
        <begin position="4609"/>
        <end position="4705"/>
    </location>
</feature>
<dbReference type="Gene3D" id="2.60.40.10">
    <property type="entry name" value="Immunoglobulins"/>
    <property type="match status" value="57"/>
</dbReference>
<feature type="domain" description="Ig-like" evidence="9">
    <location>
        <begin position="1526"/>
        <end position="1616"/>
    </location>
</feature>
<reference evidence="11" key="1">
    <citation type="submission" date="2022-11" db="EMBL/GenBank/DDBJ databases">
        <title>Centuries of genome instability and evolution in soft-shell clam transmissible cancer (bioRxiv).</title>
        <authorList>
            <person name="Hart S.F.M."/>
            <person name="Yonemitsu M.A."/>
            <person name="Giersch R.M."/>
            <person name="Beal B.F."/>
            <person name="Arriagada G."/>
            <person name="Davis B.W."/>
            <person name="Ostrander E.A."/>
            <person name="Goff S.P."/>
            <person name="Metzger M.J."/>
        </authorList>
    </citation>
    <scope>NUCLEOTIDE SEQUENCE</scope>
    <source>
        <strain evidence="11">MELC-2E11</strain>
        <tissue evidence="11">Siphon/mantle</tissue>
    </source>
</reference>
<keyword evidence="2" id="KW-0677">Repeat</keyword>
<dbReference type="InterPro" id="IPR008271">
    <property type="entry name" value="Ser/Thr_kinase_AS"/>
</dbReference>
<feature type="binding site" evidence="6">
    <location>
        <position position="5328"/>
    </location>
    <ligand>
        <name>ATP</name>
        <dbReference type="ChEBI" id="CHEBI:30616"/>
    </ligand>
</feature>
<evidence type="ECO:0000313" key="11">
    <source>
        <dbReference type="EMBL" id="WAR10975.1"/>
    </source>
</evidence>
<feature type="region of interest" description="Disordered" evidence="7">
    <location>
        <begin position="811"/>
        <end position="845"/>
    </location>
</feature>
<keyword evidence="12" id="KW-1185">Reference proteome</keyword>
<feature type="domain" description="Fibronectin type-III" evidence="10">
    <location>
        <begin position="2205"/>
        <end position="2300"/>
    </location>
</feature>
<feature type="domain" description="Fibronectin type-III" evidence="10">
    <location>
        <begin position="1331"/>
        <end position="1427"/>
    </location>
</feature>